<keyword evidence="2" id="KW-1185">Reference proteome</keyword>
<dbReference type="EMBL" id="JAUCMV010000003">
    <property type="protein sequence ID" value="KAK0413513.1"/>
    <property type="molecule type" value="Genomic_DNA"/>
</dbReference>
<name>A0AA39HWN8_9BILA</name>
<reference evidence="1" key="1">
    <citation type="submission" date="2023-06" db="EMBL/GenBank/DDBJ databases">
        <title>Genomic analysis of the entomopathogenic nematode Steinernema hermaphroditum.</title>
        <authorList>
            <person name="Schwarz E.M."/>
            <person name="Heppert J.K."/>
            <person name="Baniya A."/>
            <person name="Schwartz H.T."/>
            <person name="Tan C.-H."/>
            <person name="Antoshechkin I."/>
            <person name="Sternberg P.W."/>
            <person name="Goodrich-Blair H."/>
            <person name="Dillman A.R."/>
        </authorList>
    </citation>
    <scope>NUCLEOTIDE SEQUENCE</scope>
    <source>
        <strain evidence="1">PS9179</strain>
        <tissue evidence="1">Whole animal</tissue>
    </source>
</reference>
<dbReference type="AlphaFoldDB" id="A0AA39HWN8"/>
<evidence type="ECO:0000313" key="2">
    <source>
        <dbReference type="Proteomes" id="UP001175271"/>
    </source>
</evidence>
<accession>A0AA39HWN8</accession>
<organism evidence="1 2">
    <name type="scientific">Steinernema hermaphroditum</name>
    <dbReference type="NCBI Taxonomy" id="289476"/>
    <lineage>
        <taxon>Eukaryota</taxon>
        <taxon>Metazoa</taxon>
        <taxon>Ecdysozoa</taxon>
        <taxon>Nematoda</taxon>
        <taxon>Chromadorea</taxon>
        <taxon>Rhabditida</taxon>
        <taxon>Tylenchina</taxon>
        <taxon>Panagrolaimomorpha</taxon>
        <taxon>Strongyloidoidea</taxon>
        <taxon>Steinernematidae</taxon>
        <taxon>Steinernema</taxon>
    </lineage>
</organism>
<sequence>MDRVSLIFIENVVSLLKSSLYPVIVVEFDKLSSSSWREEAKRQLENLWLYSVSVTLALDDTPNSPEGFVTGRFNLRRRRMGQEESEMIEIGDFDSFDVEADAVWEYVTLFSPFPFLRNDPNKLRTSTDSLLKCLKRILEGRACIRFWSNMKREDERYLSMLSFIPRTFQSIRFDYVNEEAEKFIIESAKAQKIVKLELVGPRVGSEMEQMIRSMILNPGTVRLFVHIDSFEGIGFDLLEPVIKRWIADPMSFKWDEYILKLPVTFEKTALRKYLKELSSTGTEIETPFGLKHPNGDFIASAAYAKGKICLRILRSNNQLYSYFVNGLSDDVQ</sequence>
<proteinExistence type="predicted"/>
<gene>
    <name evidence="1" type="ORF">QR680_006848</name>
</gene>
<comment type="caution">
    <text evidence="1">The sequence shown here is derived from an EMBL/GenBank/DDBJ whole genome shotgun (WGS) entry which is preliminary data.</text>
</comment>
<protein>
    <submittedName>
        <fullName evidence="1">Uncharacterized protein</fullName>
    </submittedName>
</protein>
<evidence type="ECO:0000313" key="1">
    <source>
        <dbReference type="EMBL" id="KAK0413513.1"/>
    </source>
</evidence>
<dbReference type="Proteomes" id="UP001175271">
    <property type="component" value="Unassembled WGS sequence"/>
</dbReference>